<protein>
    <recommendedName>
        <fullName evidence="2 10">FAD:protein FMN transferase</fullName>
        <ecNumber evidence="1 10">2.7.1.180</ecNumber>
    </recommendedName>
    <alternativeName>
        <fullName evidence="8 10">Flavin transferase</fullName>
    </alternativeName>
</protein>
<evidence type="ECO:0000256" key="4">
    <source>
        <dbReference type="ARBA" id="ARBA00022679"/>
    </source>
</evidence>
<dbReference type="Pfam" id="PF02424">
    <property type="entry name" value="ApbE"/>
    <property type="match status" value="1"/>
</dbReference>
<comment type="function">
    <text evidence="12">Flavin transferase that catalyzes the transfer of the FMN moiety of FAD and its covalent binding to the hydroxyl group of a threonine residue in a target flavoprotein.</text>
</comment>
<dbReference type="PROSITE" id="PS51257">
    <property type="entry name" value="PROKAR_LIPOPROTEIN"/>
    <property type="match status" value="1"/>
</dbReference>
<reference evidence="13 14" key="1">
    <citation type="submission" date="2018-02" db="EMBL/GenBank/DDBJ databases">
        <title>The draft genome of Sphingobacterium sp. 5JN-11.</title>
        <authorList>
            <person name="Liu L."/>
            <person name="Li L."/>
            <person name="Liang L."/>
            <person name="Zhang X."/>
            <person name="Wang T."/>
        </authorList>
    </citation>
    <scope>NUCLEOTIDE SEQUENCE [LARGE SCALE GENOMIC DNA]</scope>
    <source>
        <strain evidence="13 14">5JN-11</strain>
    </source>
</reference>
<evidence type="ECO:0000256" key="3">
    <source>
        <dbReference type="ARBA" id="ARBA00022630"/>
    </source>
</evidence>
<evidence type="ECO:0000256" key="5">
    <source>
        <dbReference type="ARBA" id="ARBA00022723"/>
    </source>
</evidence>
<proteinExistence type="inferred from homology"/>
<evidence type="ECO:0000256" key="10">
    <source>
        <dbReference type="PIRNR" id="PIRNR006268"/>
    </source>
</evidence>
<dbReference type="Proteomes" id="UP000239711">
    <property type="component" value="Unassembled WGS sequence"/>
</dbReference>
<feature type="binding site" evidence="11">
    <location>
        <position position="277"/>
    </location>
    <ligand>
        <name>Mg(2+)</name>
        <dbReference type="ChEBI" id="CHEBI:18420"/>
    </ligand>
</feature>
<keyword evidence="4 10" id="KW-0808">Transferase</keyword>
<evidence type="ECO:0000256" key="12">
    <source>
        <dbReference type="RuleBase" id="RU363002"/>
    </source>
</evidence>
<comment type="cofactor">
    <cofactor evidence="11">
        <name>Mg(2+)</name>
        <dbReference type="ChEBI" id="CHEBI:18420"/>
    </cofactor>
    <cofactor evidence="11">
        <name>Mn(2+)</name>
        <dbReference type="ChEBI" id="CHEBI:29035"/>
    </cofactor>
    <text evidence="11">Magnesium. Can also use manganese.</text>
</comment>
<dbReference type="OrthoDB" id="9778595at2"/>
<dbReference type="InterPro" id="IPR003374">
    <property type="entry name" value="ApbE-like_sf"/>
</dbReference>
<name>A0A2S9J2S3_9SPHI</name>
<evidence type="ECO:0000256" key="6">
    <source>
        <dbReference type="ARBA" id="ARBA00022827"/>
    </source>
</evidence>
<feature type="binding site" evidence="11">
    <location>
        <position position="164"/>
    </location>
    <ligand>
        <name>Mg(2+)</name>
        <dbReference type="ChEBI" id="CHEBI:18420"/>
    </ligand>
</feature>
<keyword evidence="12" id="KW-0997">Cell inner membrane</keyword>
<dbReference type="EC" id="2.7.1.180" evidence="1 10"/>
<keyword evidence="12" id="KW-0732">Signal</keyword>
<feature type="signal peptide" evidence="12">
    <location>
        <begin position="1"/>
        <end position="19"/>
    </location>
</feature>
<feature type="chain" id="PRO_5015376994" description="FAD:protein FMN transferase" evidence="12">
    <location>
        <begin position="20"/>
        <end position="331"/>
    </location>
</feature>
<comment type="similarity">
    <text evidence="10 12">Belongs to the ApbE family.</text>
</comment>
<dbReference type="InterPro" id="IPR024932">
    <property type="entry name" value="ApbE"/>
</dbReference>
<dbReference type="EMBL" id="PVBQ01000008">
    <property type="protein sequence ID" value="PRD47081.1"/>
    <property type="molecule type" value="Genomic_DNA"/>
</dbReference>
<keyword evidence="14" id="KW-1185">Reference proteome</keyword>
<evidence type="ECO:0000313" key="14">
    <source>
        <dbReference type="Proteomes" id="UP000239711"/>
    </source>
</evidence>
<dbReference type="AlphaFoldDB" id="A0A2S9J2S3"/>
<gene>
    <name evidence="13" type="ORF">C5745_11710</name>
</gene>
<dbReference type="PANTHER" id="PTHR30040:SF2">
    <property type="entry name" value="FAD:PROTEIN FMN TRANSFERASE"/>
    <property type="match status" value="1"/>
</dbReference>
<dbReference type="SUPFAM" id="SSF143631">
    <property type="entry name" value="ApbE-like"/>
    <property type="match status" value="1"/>
</dbReference>
<comment type="subcellular location">
    <subcellularLocation>
        <location evidence="12">Cell inner membrane</location>
        <topology evidence="12">Lipid-anchor</topology>
        <orientation evidence="12">Periplasmic side</orientation>
    </subcellularLocation>
</comment>
<dbReference type="Gene3D" id="3.10.520.10">
    <property type="entry name" value="ApbE-like domains"/>
    <property type="match status" value="1"/>
</dbReference>
<keyword evidence="12" id="KW-0472">Membrane</keyword>
<evidence type="ECO:0000256" key="1">
    <source>
        <dbReference type="ARBA" id="ARBA00011955"/>
    </source>
</evidence>
<keyword evidence="3 10" id="KW-0285">Flavoprotein</keyword>
<evidence type="ECO:0000256" key="7">
    <source>
        <dbReference type="ARBA" id="ARBA00022842"/>
    </source>
</evidence>
<dbReference type="PANTHER" id="PTHR30040">
    <property type="entry name" value="THIAMINE BIOSYNTHESIS LIPOPROTEIN APBE"/>
    <property type="match status" value="1"/>
</dbReference>
<evidence type="ECO:0000256" key="8">
    <source>
        <dbReference type="ARBA" id="ARBA00031306"/>
    </source>
</evidence>
<keyword evidence="7 10" id="KW-0460">Magnesium</keyword>
<organism evidence="13 14">
    <name type="scientific">Sphingobacterium haloxyli</name>
    <dbReference type="NCBI Taxonomy" id="2100533"/>
    <lineage>
        <taxon>Bacteria</taxon>
        <taxon>Pseudomonadati</taxon>
        <taxon>Bacteroidota</taxon>
        <taxon>Sphingobacteriia</taxon>
        <taxon>Sphingobacteriales</taxon>
        <taxon>Sphingobacteriaceae</taxon>
        <taxon>Sphingobacterium</taxon>
    </lineage>
</organism>
<dbReference type="RefSeq" id="WP_105717198.1">
    <property type="nucleotide sequence ID" value="NZ_PVBQ01000008.1"/>
</dbReference>
<evidence type="ECO:0000256" key="9">
    <source>
        <dbReference type="ARBA" id="ARBA00048540"/>
    </source>
</evidence>
<evidence type="ECO:0000256" key="11">
    <source>
        <dbReference type="PIRSR" id="PIRSR006268-2"/>
    </source>
</evidence>
<dbReference type="GO" id="GO:0005886">
    <property type="term" value="C:plasma membrane"/>
    <property type="evidence" value="ECO:0007669"/>
    <property type="project" value="UniProtKB-SubCell"/>
</dbReference>
<keyword evidence="12" id="KW-1003">Cell membrane</keyword>
<keyword evidence="6 10" id="KW-0274">FAD</keyword>
<dbReference type="GO" id="GO:0016740">
    <property type="term" value="F:transferase activity"/>
    <property type="evidence" value="ECO:0007669"/>
    <property type="project" value="UniProtKB-UniRule"/>
</dbReference>
<sequence>MLKGALIPCLITLSCLVYAQQSKFVIDGQAQGTSYNIQYYAPNSFVSKIEIDSVLNVIDNSMSLYNNQSLITAFNEADRKLELDEHMANVVKRSFYINRISNGLFDITVMPLVGLWGFGPNRINTFPQPHTIDSILQFVGMDKLILEGNTLIKNDKRVRLDLNGIAQGYSVDVISRLLDSKGIESYLVELGGEIKVKGYKDVNIPFEIAIESPQDAKYSNIILQLTDKAVTTSGNYRRAFDLEGRRIHHHINPRDGYPVQNNVASVTVVASTAMDADGYDNVFMAMTPEAGISLANSLEDIDIYIIYKDNGRFKEAFSAGFNRYVKKQSTN</sequence>
<evidence type="ECO:0000313" key="13">
    <source>
        <dbReference type="EMBL" id="PRD47081.1"/>
    </source>
</evidence>
<accession>A0A2S9J2S3</accession>
<dbReference type="GO" id="GO:0046872">
    <property type="term" value="F:metal ion binding"/>
    <property type="evidence" value="ECO:0007669"/>
    <property type="project" value="UniProtKB-UniRule"/>
</dbReference>
<keyword evidence="12" id="KW-0449">Lipoprotein</keyword>
<keyword evidence="5 10" id="KW-0479">Metal-binding</keyword>
<comment type="catalytic activity">
    <reaction evidence="9 10 12">
        <text>L-threonyl-[protein] + FAD = FMN-L-threonyl-[protein] + AMP + H(+)</text>
        <dbReference type="Rhea" id="RHEA:36847"/>
        <dbReference type="Rhea" id="RHEA-COMP:11060"/>
        <dbReference type="Rhea" id="RHEA-COMP:11061"/>
        <dbReference type="ChEBI" id="CHEBI:15378"/>
        <dbReference type="ChEBI" id="CHEBI:30013"/>
        <dbReference type="ChEBI" id="CHEBI:57692"/>
        <dbReference type="ChEBI" id="CHEBI:74257"/>
        <dbReference type="ChEBI" id="CHEBI:456215"/>
        <dbReference type="EC" id="2.7.1.180"/>
    </reaction>
</comment>
<evidence type="ECO:0000256" key="2">
    <source>
        <dbReference type="ARBA" id="ARBA00016337"/>
    </source>
</evidence>
<dbReference type="PIRSF" id="PIRSF006268">
    <property type="entry name" value="ApbE"/>
    <property type="match status" value="1"/>
</dbReference>
<comment type="caution">
    <text evidence="13">The sequence shown here is derived from an EMBL/GenBank/DDBJ whole genome shotgun (WGS) entry which is preliminary data.</text>
</comment>